<protein>
    <submittedName>
        <fullName evidence="2">DUF2239 domain-containing protein</fullName>
    </submittedName>
</protein>
<gene>
    <name evidence="2" type="ORF">C5750_16285</name>
</gene>
<dbReference type="RefSeq" id="WP_105734950.1">
    <property type="nucleotide sequence ID" value="NZ_PVBT01000004.1"/>
</dbReference>
<evidence type="ECO:0000313" key="2">
    <source>
        <dbReference type="EMBL" id="PRD52441.1"/>
    </source>
</evidence>
<keyword evidence="3" id="KW-1185">Reference proteome</keyword>
<sequence>MTDHLSRPCTAFDGMRLLISGPLVEVALAVKNASEEKDASAPPLVFDDATGRVVDFDLRGTKTDIIARLLQLSKEDSGSQNAGQAPRDIEDSPPAAPVPRGRGRPKLGVVAREVTLLPRHWEWLAAQSGGASVALRRLIDEARKTGGSERRTRAAREAAYHFALAMAGNMPGFEEAMRALFAGNQSAFVERISEWPTDVRQYAIKLAYGEATQLAS</sequence>
<dbReference type="EMBL" id="PVBT01000004">
    <property type="protein sequence ID" value="PRD52441.1"/>
    <property type="molecule type" value="Genomic_DNA"/>
</dbReference>
<dbReference type="OrthoDB" id="282960at2"/>
<evidence type="ECO:0000256" key="1">
    <source>
        <dbReference type="SAM" id="MobiDB-lite"/>
    </source>
</evidence>
<organism evidence="2 3">
    <name type="scientific">Phyllobacterium myrsinacearum</name>
    <dbReference type="NCBI Taxonomy" id="28101"/>
    <lineage>
        <taxon>Bacteria</taxon>
        <taxon>Pseudomonadati</taxon>
        <taxon>Pseudomonadota</taxon>
        <taxon>Alphaproteobacteria</taxon>
        <taxon>Hyphomicrobiales</taxon>
        <taxon>Phyllobacteriaceae</taxon>
        <taxon>Phyllobacterium</taxon>
    </lineage>
</organism>
<feature type="region of interest" description="Disordered" evidence="1">
    <location>
        <begin position="76"/>
        <end position="104"/>
    </location>
</feature>
<evidence type="ECO:0000313" key="3">
    <source>
        <dbReference type="Proteomes" id="UP000238563"/>
    </source>
</evidence>
<proteinExistence type="predicted"/>
<name>A0A2S9JHG1_9HYPH</name>
<dbReference type="Pfam" id="PF09998">
    <property type="entry name" value="DUF2239"/>
    <property type="match status" value="1"/>
</dbReference>
<reference evidence="2 3" key="1">
    <citation type="submission" date="2018-02" db="EMBL/GenBank/DDBJ databases">
        <title>The draft genome of Phyllobacterium myrsinacearum DSM5892.</title>
        <authorList>
            <person name="Li L."/>
            <person name="Liu L."/>
            <person name="Zhang X."/>
            <person name="Wang T."/>
        </authorList>
    </citation>
    <scope>NUCLEOTIDE SEQUENCE [LARGE SCALE GENOMIC DNA]</scope>
    <source>
        <strain evidence="2 3">DSM 5892</strain>
    </source>
</reference>
<dbReference type="InterPro" id="IPR018715">
    <property type="entry name" value="DUF2239"/>
</dbReference>
<dbReference type="Proteomes" id="UP000238563">
    <property type="component" value="Unassembled WGS sequence"/>
</dbReference>
<dbReference type="AlphaFoldDB" id="A0A2S9JHG1"/>
<comment type="caution">
    <text evidence="2">The sequence shown here is derived from an EMBL/GenBank/DDBJ whole genome shotgun (WGS) entry which is preliminary data.</text>
</comment>
<accession>A0A2S9JHG1</accession>